<dbReference type="RefSeq" id="WP_207362823.1">
    <property type="nucleotide sequence ID" value="NZ_JAFMYV010000001.1"/>
</dbReference>
<dbReference type="Proteomes" id="UP000664034">
    <property type="component" value="Unassembled WGS sequence"/>
</dbReference>
<dbReference type="AlphaFoldDB" id="A0A939GA40"/>
<protein>
    <submittedName>
        <fullName evidence="3">PorT family protein</fullName>
    </submittedName>
</protein>
<accession>A0A939GA40</accession>
<dbReference type="InterPro" id="IPR025665">
    <property type="entry name" value="Beta-barrel_OMP_2"/>
</dbReference>
<evidence type="ECO:0000313" key="4">
    <source>
        <dbReference type="Proteomes" id="UP000664034"/>
    </source>
</evidence>
<feature type="signal peptide" evidence="1">
    <location>
        <begin position="1"/>
        <end position="21"/>
    </location>
</feature>
<feature type="chain" id="PRO_5037128704" evidence="1">
    <location>
        <begin position="22"/>
        <end position="263"/>
    </location>
</feature>
<keyword evidence="4" id="KW-1185">Reference proteome</keyword>
<reference evidence="3" key="1">
    <citation type="submission" date="2021-03" db="EMBL/GenBank/DDBJ databases">
        <title>Fibrella sp. HMF5335 genome sequencing and assembly.</title>
        <authorList>
            <person name="Kang H."/>
            <person name="Kim H."/>
            <person name="Bae S."/>
            <person name="Joh K."/>
        </authorList>
    </citation>
    <scope>NUCLEOTIDE SEQUENCE</scope>
    <source>
        <strain evidence="3">HMF5335</strain>
    </source>
</reference>
<organism evidence="3 4">
    <name type="scientific">Fibrella rubiginis</name>
    <dbReference type="NCBI Taxonomy" id="2817060"/>
    <lineage>
        <taxon>Bacteria</taxon>
        <taxon>Pseudomonadati</taxon>
        <taxon>Bacteroidota</taxon>
        <taxon>Cytophagia</taxon>
        <taxon>Cytophagales</taxon>
        <taxon>Spirosomataceae</taxon>
        <taxon>Fibrella</taxon>
    </lineage>
</organism>
<dbReference type="Pfam" id="PF13568">
    <property type="entry name" value="OMP_b-brl_2"/>
    <property type="match status" value="1"/>
</dbReference>
<evidence type="ECO:0000256" key="1">
    <source>
        <dbReference type="SAM" id="SignalP"/>
    </source>
</evidence>
<evidence type="ECO:0000313" key="3">
    <source>
        <dbReference type="EMBL" id="MBO0935262.1"/>
    </source>
</evidence>
<sequence length="263" mass="28342">MKISLLYSLLTGLLVSLSLSAQPRFGIRASVQNCFLTYPTVQTGTSFGTRIGYDVGVVLEWPLSTSWAIQPSLLLSSKGSTFAGTVSYGTTGVVFAANNTVFRPLYLQLPALLVYRFPVTPRFKLLVGAGPYGAIGVGGTMLRDVLYQNFEVAITYGPKGTGTQFRRYDYGVSALAGIEVGKCNFTLNLNEGLANTTSFIVSTDIRNRTIGFSAGFLVGAGSETKRLSTTTNSNSPAQCPASSSRLRQTRSPMLRLVSNKRVW</sequence>
<gene>
    <name evidence="3" type="ORF">J2I47_01750</name>
</gene>
<name>A0A939GA40_9BACT</name>
<keyword evidence="1" id="KW-0732">Signal</keyword>
<evidence type="ECO:0000259" key="2">
    <source>
        <dbReference type="Pfam" id="PF13568"/>
    </source>
</evidence>
<proteinExistence type="predicted"/>
<dbReference type="EMBL" id="JAFMYV010000001">
    <property type="protein sequence ID" value="MBO0935262.1"/>
    <property type="molecule type" value="Genomic_DNA"/>
</dbReference>
<comment type="caution">
    <text evidence="3">The sequence shown here is derived from an EMBL/GenBank/DDBJ whole genome shotgun (WGS) entry which is preliminary data.</text>
</comment>
<feature type="domain" description="Outer membrane protein beta-barrel" evidence="2">
    <location>
        <begin position="43"/>
        <end position="190"/>
    </location>
</feature>